<evidence type="ECO:0000313" key="2">
    <source>
        <dbReference type="EMBL" id="SHI78188.1"/>
    </source>
</evidence>
<sequence>MEWSDYVREELLRKSCLYSLEVTGGNDFTGVPPIIRVSIDLLNRFLSAGEKYLVMVFPERKEISFLLTVLKIISDILEGRVQSEYNPALFKKGQKLKCKNCIVEFDRLEITNEEQLLWVKNADCSVGIPIDLAPFFQFVETSRLLSKDINFSRIKRQIRKERLAMTSGERLVASLIDNKTHFKCTFFYVSQVNKAKEFTNSVRINGKTIKEILLIGQSDAEGNLKIVNAGQLAGEPAIVLAPDLYAVNEAVKQNSEVKLLLVDVSNGNLIANQLDVLDELKTKGFPVIFLTDTLNSFDLDVLEQRGFWVWRWDEESITSMLYDEHLNQMDQRIKNCACKKIEYISCDERNTISKIFFLLHKNRQDIADAAQNVSVIYDKLVSLVFNLIRAMIPPSDNELILFNSHLEFCENELKAAKRFISPGLYDGFTEMIKRFKLVFEKPVVYPKIEMVKHIIRERKYNKICMIVSDQVDVILYQQYWEAFCSSEKIITAVRVLNQNQYWEADLIQADVTLVCGWLNRDRMKRILYSHKTPEYIVFLYECEERWKNSQVAAWRNVLHKGNKRRVIEKALSSGHSFWADQQPEQMTEAASDEVAEINMVLRENRYRQYGVRSLDEENGDVTKAIPVNYIGGYFGFYKSTHKLISANDIVLHGKNEIRLLNPNKISVGDFVIVREASRDIVKEMADAILENSGHAGLRDLATKWRVALDVEGIFSSFDEIFAKLQNSGCTKDAGTVRQWIKNDSTISPQDKRDLEFIARATDDDVLLEQIDRVYEAGKLVKSAHVQAGRNLSTLLRTQIAQKIQDLGQIDLYNLWEPIPLYIDGVGNVKMLKVIDIGMEMVVETANINRLLSEF</sequence>
<dbReference type="Proteomes" id="UP000322917">
    <property type="component" value="Unassembled WGS sequence"/>
</dbReference>
<accession>A0A1M6DYU0</accession>
<evidence type="ECO:0000313" key="3">
    <source>
        <dbReference type="Proteomes" id="UP000322917"/>
    </source>
</evidence>
<name>A0A1M6DYU0_9FIRM</name>
<dbReference type="EMBL" id="FQZD01000007">
    <property type="protein sequence ID" value="SHI78188.1"/>
    <property type="molecule type" value="Genomic_DNA"/>
</dbReference>
<dbReference type="Pfam" id="PF24957">
    <property type="entry name" value="DrmE_C"/>
    <property type="match status" value="1"/>
</dbReference>
<dbReference type="RefSeq" id="WP_149733881.1">
    <property type="nucleotide sequence ID" value="NZ_FQZD01000007.1"/>
</dbReference>
<keyword evidence="3" id="KW-1185">Reference proteome</keyword>
<dbReference type="AlphaFoldDB" id="A0A1M6DYU0"/>
<evidence type="ECO:0000259" key="1">
    <source>
        <dbReference type="Pfam" id="PF24957"/>
    </source>
</evidence>
<dbReference type="InterPro" id="IPR049794">
    <property type="entry name" value="DrmE"/>
</dbReference>
<gene>
    <name evidence="2" type="ORF">SAMN02745170_01051</name>
</gene>
<reference evidence="2 3" key="1">
    <citation type="submission" date="2016-11" db="EMBL/GenBank/DDBJ databases">
        <authorList>
            <person name="Varghese N."/>
            <person name="Submissions S."/>
        </authorList>
    </citation>
    <scope>NUCLEOTIDE SEQUENCE [LARGE SCALE GENOMIC DNA]</scope>
    <source>
        <strain evidence="2 3">DSM 15287</strain>
    </source>
</reference>
<dbReference type="NCBIfam" id="NF038316">
    <property type="entry name" value="DrmE_fam"/>
    <property type="match status" value="1"/>
</dbReference>
<organism evidence="2 3">
    <name type="scientific">Propionispora hippei DSM 15287</name>
    <dbReference type="NCBI Taxonomy" id="1123003"/>
    <lineage>
        <taxon>Bacteria</taxon>
        <taxon>Bacillati</taxon>
        <taxon>Bacillota</taxon>
        <taxon>Negativicutes</taxon>
        <taxon>Selenomonadales</taxon>
        <taxon>Sporomusaceae</taxon>
        <taxon>Propionispora</taxon>
    </lineage>
</organism>
<proteinExistence type="predicted"/>
<dbReference type="InterPro" id="IPR056666">
    <property type="entry name" value="DrmE_C"/>
</dbReference>
<feature type="domain" description="DISARM protein DrmE C-terminal" evidence="1">
    <location>
        <begin position="656"/>
        <end position="798"/>
    </location>
</feature>
<protein>
    <recommendedName>
        <fullName evidence="1">DISARM protein DrmE C-terminal domain-containing protein</fullName>
    </recommendedName>
</protein>
<dbReference type="OrthoDB" id="1703792at2"/>